<protein>
    <submittedName>
        <fullName evidence="2">2-iminobutanoate/2-iminopropanoate deaminase</fullName>
    </submittedName>
</protein>
<dbReference type="EMBL" id="FRAL01000004">
    <property type="protein sequence ID" value="SHK60922.1"/>
    <property type="molecule type" value="Genomic_DNA"/>
</dbReference>
<dbReference type="InterPro" id="IPR006175">
    <property type="entry name" value="YjgF/YER057c/UK114"/>
</dbReference>
<organism evidence="2 3">
    <name type="scientific">Halomonas caseinilytica</name>
    <dbReference type="NCBI Taxonomy" id="438744"/>
    <lineage>
        <taxon>Bacteria</taxon>
        <taxon>Pseudomonadati</taxon>
        <taxon>Pseudomonadota</taxon>
        <taxon>Gammaproteobacteria</taxon>
        <taxon>Oceanospirillales</taxon>
        <taxon>Halomonadaceae</taxon>
        <taxon>Halomonas</taxon>
    </lineage>
</organism>
<sequence length="137" mass="15093">MPTFHNDATLPTPTFPGSHVVLDDRYVYLSGLTAADIQGSEAILGDVGEETRWIMRRVQHLLDSVDCTLADIVRADVHLTDLEKVHDLDAAYADFFESPHYPARTCTQSPALLDGANVEITLVARRSDDDDLAVNRG</sequence>
<dbReference type="Proteomes" id="UP000184248">
    <property type="component" value="Unassembled WGS sequence"/>
</dbReference>
<dbReference type="OrthoDB" id="9803101at2"/>
<dbReference type="Gene3D" id="3.30.1330.40">
    <property type="entry name" value="RutC-like"/>
    <property type="match status" value="1"/>
</dbReference>
<dbReference type="GO" id="GO:0005829">
    <property type="term" value="C:cytosol"/>
    <property type="evidence" value="ECO:0007669"/>
    <property type="project" value="TreeGrafter"/>
</dbReference>
<dbReference type="RefSeq" id="WP_064700303.1">
    <property type="nucleotide sequence ID" value="NZ_BDEO01000011.1"/>
</dbReference>
<reference evidence="3" key="1">
    <citation type="submission" date="2016-11" db="EMBL/GenBank/DDBJ databases">
        <authorList>
            <person name="Varghese N."/>
            <person name="Submissions S."/>
        </authorList>
    </citation>
    <scope>NUCLEOTIDE SEQUENCE [LARGE SCALE GENOMIC DNA]</scope>
    <source>
        <strain evidence="3">ALO Sharm</strain>
    </source>
</reference>
<comment type="similarity">
    <text evidence="1">Belongs to the RutC family.</text>
</comment>
<evidence type="ECO:0000313" key="2">
    <source>
        <dbReference type="EMBL" id="SHK60922.1"/>
    </source>
</evidence>
<dbReference type="PANTHER" id="PTHR11803:SF58">
    <property type="entry name" value="PROTEIN HMF1-RELATED"/>
    <property type="match status" value="1"/>
</dbReference>
<dbReference type="GO" id="GO:0019239">
    <property type="term" value="F:deaminase activity"/>
    <property type="evidence" value="ECO:0007669"/>
    <property type="project" value="TreeGrafter"/>
</dbReference>
<dbReference type="CDD" id="cd00448">
    <property type="entry name" value="YjgF_YER057c_UK114_family"/>
    <property type="match status" value="1"/>
</dbReference>
<dbReference type="PANTHER" id="PTHR11803">
    <property type="entry name" value="2-IMINOBUTANOATE/2-IMINOPROPANOATE DEAMINASE RIDA"/>
    <property type="match status" value="1"/>
</dbReference>
<dbReference type="SUPFAM" id="SSF55298">
    <property type="entry name" value="YjgF-like"/>
    <property type="match status" value="1"/>
</dbReference>
<evidence type="ECO:0000256" key="1">
    <source>
        <dbReference type="ARBA" id="ARBA00010552"/>
    </source>
</evidence>
<dbReference type="AlphaFoldDB" id="A0A1M6TV82"/>
<dbReference type="Pfam" id="PF01042">
    <property type="entry name" value="Ribonuc_L-PSP"/>
    <property type="match status" value="1"/>
</dbReference>
<dbReference type="InterPro" id="IPR035959">
    <property type="entry name" value="RutC-like_sf"/>
</dbReference>
<proteinExistence type="inferred from homology"/>
<evidence type="ECO:0000313" key="3">
    <source>
        <dbReference type="Proteomes" id="UP000184248"/>
    </source>
</evidence>
<accession>A0A1M6TV82</accession>
<keyword evidence="3" id="KW-1185">Reference proteome</keyword>
<gene>
    <name evidence="2" type="ORF">SAMN05192556_10464</name>
</gene>
<name>A0A1M6TV82_9GAMM</name>